<dbReference type="EMBL" id="JAVXUP010000315">
    <property type="protein sequence ID" value="KAK3031187.1"/>
    <property type="molecule type" value="Genomic_DNA"/>
</dbReference>
<sequence>MAVAMEVMEDDVFFADLSKRISLLIMDDDEGPLPQYPSVSFQALSQEVHPTTQSLGFHEQAYRRESKGTGVFIPRSAHPRRKSKQGRYNSANMKFQKQYPDDNNSRGLPHVAYSTNFTSHDSFCPKRC</sequence>
<gene>
    <name evidence="2" type="ORF">RJ639_035344</name>
</gene>
<name>A0AA89BBP8_9ASTE</name>
<dbReference type="Proteomes" id="UP001188597">
    <property type="component" value="Unassembled WGS sequence"/>
</dbReference>
<feature type="compositionally biased region" description="Polar residues" evidence="1">
    <location>
        <begin position="86"/>
        <end position="98"/>
    </location>
</feature>
<dbReference type="PANTHER" id="PTHR34956:SF2">
    <property type="entry name" value="OS05G0397300 PROTEIN"/>
    <property type="match status" value="1"/>
</dbReference>
<evidence type="ECO:0000313" key="3">
    <source>
        <dbReference type="Proteomes" id="UP001188597"/>
    </source>
</evidence>
<organism evidence="2 3">
    <name type="scientific">Escallonia herrerae</name>
    <dbReference type="NCBI Taxonomy" id="1293975"/>
    <lineage>
        <taxon>Eukaryota</taxon>
        <taxon>Viridiplantae</taxon>
        <taxon>Streptophyta</taxon>
        <taxon>Embryophyta</taxon>
        <taxon>Tracheophyta</taxon>
        <taxon>Spermatophyta</taxon>
        <taxon>Magnoliopsida</taxon>
        <taxon>eudicotyledons</taxon>
        <taxon>Gunneridae</taxon>
        <taxon>Pentapetalae</taxon>
        <taxon>asterids</taxon>
        <taxon>campanulids</taxon>
        <taxon>Escalloniales</taxon>
        <taxon>Escalloniaceae</taxon>
        <taxon>Escallonia</taxon>
    </lineage>
</organism>
<protein>
    <submittedName>
        <fullName evidence="2">Uncharacterized protein</fullName>
    </submittedName>
</protein>
<comment type="caution">
    <text evidence="2">The sequence shown here is derived from an EMBL/GenBank/DDBJ whole genome shotgun (WGS) entry which is preliminary data.</text>
</comment>
<reference evidence="2" key="1">
    <citation type="submission" date="2022-12" db="EMBL/GenBank/DDBJ databases">
        <title>Draft genome assemblies for two species of Escallonia (Escalloniales).</title>
        <authorList>
            <person name="Chanderbali A."/>
            <person name="Dervinis C."/>
            <person name="Anghel I."/>
            <person name="Soltis D."/>
            <person name="Soltis P."/>
            <person name="Zapata F."/>
        </authorList>
    </citation>
    <scope>NUCLEOTIDE SEQUENCE</scope>
    <source>
        <strain evidence="2">UCBG64.0493</strain>
        <tissue evidence="2">Leaf</tissue>
    </source>
</reference>
<evidence type="ECO:0000256" key="1">
    <source>
        <dbReference type="SAM" id="MobiDB-lite"/>
    </source>
</evidence>
<proteinExistence type="predicted"/>
<evidence type="ECO:0000313" key="2">
    <source>
        <dbReference type="EMBL" id="KAK3031187.1"/>
    </source>
</evidence>
<keyword evidence="3" id="KW-1185">Reference proteome</keyword>
<feature type="region of interest" description="Disordered" evidence="1">
    <location>
        <begin position="68"/>
        <end position="107"/>
    </location>
</feature>
<dbReference type="AlphaFoldDB" id="A0AA89BBP8"/>
<accession>A0AA89BBP8</accession>
<dbReference type="PANTHER" id="PTHR34956">
    <property type="entry name" value="OS05G0397300 PROTEIN"/>
    <property type="match status" value="1"/>
</dbReference>